<keyword evidence="2" id="KW-1185">Reference proteome</keyword>
<gene>
    <name evidence="1" type="ORF">ACOLOM_LOCUS632</name>
</gene>
<evidence type="ECO:0000313" key="2">
    <source>
        <dbReference type="Proteomes" id="UP000789525"/>
    </source>
</evidence>
<sequence length="188" mass="22321">MEEIGYPEQEIYHEKQRFWFCGQLQKEAFNKTKLDNIALKLVENTDSEAKTWQYQFVNPHKNVLGFGNYDINVLDVALREFDLDVQWFDARKVIQFTDSTLFGIILNVPITRFLFWKSHHWITVKPIYGDDADEETVIYNLDSKLSKPVKFDSVDQVYRFLEDIVYHKDGQLILVKSRPKFIDSDFEP</sequence>
<evidence type="ECO:0000313" key="1">
    <source>
        <dbReference type="EMBL" id="CAG8448209.1"/>
    </source>
</evidence>
<organism evidence="1 2">
    <name type="scientific">Acaulospora colombiana</name>
    <dbReference type="NCBI Taxonomy" id="27376"/>
    <lineage>
        <taxon>Eukaryota</taxon>
        <taxon>Fungi</taxon>
        <taxon>Fungi incertae sedis</taxon>
        <taxon>Mucoromycota</taxon>
        <taxon>Glomeromycotina</taxon>
        <taxon>Glomeromycetes</taxon>
        <taxon>Diversisporales</taxon>
        <taxon>Acaulosporaceae</taxon>
        <taxon>Acaulospora</taxon>
    </lineage>
</organism>
<comment type="caution">
    <text evidence="1">The sequence shown here is derived from an EMBL/GenBank/DDBJ whole genome shotgun (WGS) entry which is preliminary data.</text>
</comment>
<reference evidence="1" key="1">
    <citation type="submission" date="2021-06" db="EMBL/GenBank/DDBJ databases">
        <authorList>
            <person name="Kallberg Y."/>
            <person name="Tangrot J."/>
            <person name="Rosling A."/>
        </authorList>
    </citation>
    <scope>NUCLEOTIDE SEQUENCE</scope>
    <source>
        <strain evidence="1">CL356</strain>
    </source>
</reference>
<protein>
    <submittedName>
        <fullName evidence="1">2959_t:CDS:1</fullName>
    </submittedName>
</protein>
<dbReference type="Proteomes" id="UP000789525">
    <property type="component" value="Unassembled WGS sequence"/>
</dbReference>
<dbReference type="EMBL" id="CAJVPT010000649">
    <property type="protein sequence ID" value="CAG8448209.1"/>
    <property type="molecule type" value="Genomic_DNA"/>
</dbReference>
<name>A0ACA9K2P1_9GLOM</name>
<accession>A0ACA9K2P1</accession>
<proteinExistence type="predicted"/>